<reference evidence="6 7" key="1">
    <citation type="submission" date="2017-09" db="EMBL/GenBank/DDBJ databases">
        <title>Genomics of the genus Arcobacter.</title>
        <authorList>
            <person name="Perez-Cataluna A."/>
            <person name="Figueras M.J."/>
            <person name="Salas-Masso N."/>
        </authorList>
    </citation>
    <scope>NUCLEOTIDE SEQUENCE [LARGE SCALE GENOMIC DNA]</scope>
    <source>
        <strain evidence="6 7">CECT 7386</strain>
    </source>
</reference>
<dbReference type="SUPFAM" id="SSF50475">
    <property type="entry name" value="FMN-binding split barrel"/>
    <property type="match status" value="1"/>
</dbReference>
<keyword evidence="7" id="KW-1185">Reference proteome</keyword>
<evidence type="ECO:0000313" key="6">
    <source>
        <dbReference type="EMBL" id="RXK14840.1"/>
    </source>
</evidence>
<feature type="domain" description="Flavin reductase like" evidence="5">
    <location>
        <begin position="22"/>
        <end position="164"/>
    </location>
</feature>
<dbReference type="AlphaFoldDB" id="A0AAX2ADY9"/>
<evidence type="ECO:0000256" key="2">
    <source>
        <dbReference type="ARBA" id="ARBA00022630"/>
    </source>
</evidence>
<dbReference type="InterPro" id="IPR012349">
    <property type="entry name" value="Split_barrel_FMN-bd"/>
</dbReference>
<dbReference type="GO" id="GO:0010181">
    <property type="term" value="F:FMN binding"/>
    <property type="evidence" value="ECO:0007669"/>
    <property type="project" value="InterPro"/>
</dbReference>
<dbReference type="Gene3D" id="2.30.110.10">
    <property type="entry name" value="Electron Transport, Fmn-binding Protein, Chain A"/>
    <property type="match status" value="1"/>
</dbReference>
<keyword evidence="2" id="KW-0285">Flavoprotein</keyword>
<evidence type="ECO:0000259" key="5">
    <source>
        <dbReference type="Pfam" id="PF01613"/>
    </source>
</evidence>
<dbReference type="Pfam" id="PF01613">
    <property type="entry name" value="Flavin_Reduct"/>
    <property type="match status" value="1"/>
</dbReference>
<sequence>MILDYKEIDDLNRYKVMSDTVVPRPIAWIVTEDNGVINAAPFSYFIPISSNPATLIVSIGKKDSGEPKDTLANILKHKKATICFVNKDNVEEVKKCSIALAKDESEIDKFEIEVQKVLEDYPAMVSSSQTALFCEFYGKIELPGETTPIILEIKKQFIEDNRLDEKFHIYVDNVGRCGAYFKAMVDL</sequence>
<dbReference type="RefSeq" id="WP_114841803.1">
    <property type="nucleotide sequence ID" value="NZ_CP031219.1"/>
</dbReference>
<proteinExistence type="inferred from homology"/>
<dbReference type="EMBL" id="NXID01000049">
    <property type="protein sequence ID" value="RXK14840.1"/>
    <property type="molecule type" value="Genomic_DNA"/>
</dbReference>
<protein>
    <recommendedName>
        <fullName evidence="5">Flavin reductase like domain-containing protein</fullName>
    </recommendedName>
</protein>
<dbReference type="KEGG" id="amyt:AMYT_1366"/>
<dbReference type="PANTHER" id="PTHR33798:SF5">
    <property type="entry name" value="FLAVIN REDUCTASE LIKE DOMAIN-CONTAINING PROTEIN"/>
    <property type="match status" value="1"/>
</dbReference>
<dbReference type="Proteomes" id="UP000290092">
    <property type="component" value="Unassembled WGS sequence"/>
</dbReference>
<comment type="cofactor">
    <cofactor evidence="1">
        <name>FMN</name>
        <dbReference type="ChEBI" id="CHEBI:58210"/>
    </cofactor>
</comment>
<name>A0AAX2ADY9_9BACT</name>
<gene>
    <name evidence="6" type="ORF">CP985_11385</name>
</gene>
<keyword evidence="3" id="KW-0288">FMN</keyword>
<evidence type="ECO:0000256" key="4">
    <source>
        <dbReference type="ARBA" id="ARBA00038054"/>
    </source>
</evidence>
<dbReference type="GO" id="GO:0016646">
    <property type="term" value="F:oxidoreductase activity, acting on the CH-NH group of donors, NAD or NADP as acceptor"/>
    <property type="evidence" value="ECO:0007669"/>
    <property type="project" value="UniProtKB-ARBA"/>
</dbReference>
<evidence type="ECO:0000256" key="3">
    <source>
        <dbReference type="ARBA" id="ARBA00022643"/>
    </source>
</evidence>
<dbReference type="InterPro" id="IPR002563">
    <property type="entry name" value="Flavin_Rdtase-like_dom"/>
</dbReference>
<evidence type="ECO:0000313" key="7">
    <source>
        <dbReference type="Proteomes" id="UP000290092"/>
    </source>
</evidence>
<dbReference type="PANTHER" id="PTHR33798">
    <property type="entry name" value="FLAVOPROTEIN OXYGENASE"/>
    <property type="match status" value="1"/>
</dbReference>
<accession>A0AAX2ADY9</accession>
<organism evidence="6 7">
    <name type="scientific">Malaciobacter mytili LMG 24559</name>
    <dbReference type="NCBI Taxonomy" id="1032238"/>
    <lineage>
        <taxon>Bacteria</taxon>
        <taxon>Pseudomonadati</taxon>
        <taxon>Campylobacterota</taxon>
        <taxon>Epsilonproteobacteria</taxon>
        <taxon>Campylobacterales</taxon>
        <taxon>Arcobacteraceae</taxon>
        <taxon>Malaciobacter</taxon>
    </lineage>
</organism>
<comment type="caution">
    <text evidence="6">The sequence shown here is derived from an EMBL/GenBank/DDBJ whole genome shotgun (WGS) entry which is preliminary data.</text>
</comment>
<evidence type="ECO:0000256" key="1">
    <source>
        <dbReference type="ARBA" id="ARBA00001917"/>
    </source>
</evidence>
<comment type="similarity">
    <text evidence="4">Belongs to the flavoredoxin family.</text>
</comment>